<comment type="caution">
    <text evidence="1">The sequence shown here is derived from an EMBL/GenBank/DDBJ whole genome shotgun (WGS) entry which is preliminary data.</text>
</comment>
<dbReference type="EMBL" id="JAOYFB010000037">
    <property type="protein sequence ID" value="KAK4023804.1"/>
    <property type="molecule type" value="Genomic_DNA"/>
</dbReference>
<evidence type="ECO:0000313" key="2">
    <source>
        <dbReference type="Proteomes" id="UP001234178"/>
    </source>
</evidence>
<protein>
    <submittedName>
        <fullName evidence="1">Uncharacterized protein</fullName>
    </submittedName>
</protein>
<sequence length="100" mass="11510">MPPKLVRTASRIDVCRLTNCDKRVVVDQQGAKDIHRVIRRGINSSTRNANTKVEINWTTTLSFAGQDHFILLRGTFALKRWNVIGAPDMYVLFLRNRNEN</sequence>
<proteinExistence type="predicted"/>
<gene>
    <name evidence="1" type="ORF">OUZ56_009203</name>
</gene>
<organism evidence="1 2">
    <name type="scientific">Daphnia magna</name>
    <dbReference type="NCBI Taxonomy" id="35525"/>
    <lineage>
        <taxon>Eukaryota</taxon>
        <taxon>Metazoa</taxon>
        <taxon>Ecdysozoa</taxon>
        <taxon>Arthropoda</taxon>
        <taxon>Crustacea</taxon>
        <taxon>Branchiopoda</taxon>
        <taxon>Diplostraca</taxon>
        <taxon>Cladocera</taxon>
        <taxon>Anomopoda</taxon>
        <taxon>Daphniidae</taxon>
        <taxon>Daphnia</taxon>
    </lineage>
</organism>
<reference evidence="1 2" key="1">
    <citation type="journal article" date="2023" name="Nucleic Acids Res.">
        <title>The hologenome of Daphnia magna reveals possible DNA methylation and microbiome-mediated evolution of the host genome.</title>
        <authorList>
            <person name="Chaturvedi A."/>
            <person name="Li X."/>
            <person name="Dhandapani V."/>
            <person name="Marshall H."/>
            <person name="Kissane S."/>
            <person name="Cuenca-Cambronero M."/>
            <person name="Asole G."/>
            <person name="Calvet F."/>
            <person name="Ruiz-Romero M."/>
            <person name="Marangio P."/>
            <person name="Guigo R."/>
            <person name="Rago D."/>
            <person name="Mirbahai L."/>
            <person name="Eastwood N."/>
            <person name="Colbourne J.K."/>
            <person name="Zhou J."/>
            <person name="Mallon E."/>
            <person name="Orsini L."/>
        </authorList>
    </citation>
    <scope>NUCLEOTIDE SEQUENCE [LARGE SCALE GENOMIC DNA]</scope>
    <source>
        <strain evidence="1">LRV0_1</strain>
    </source>
</reference>
<accession>A0ABR0AFA0</accession>
<name>A0ABR0AFA0_9CRUS</name>
<dbReference type="Proteomes" id="UP001234178">
    <property type="component" value="Unassembled WGS sequence"/>
</dbReference>
<keyword evidence="2" id="KW-1185">Reference proteome</keyword>
<evidence type="ECO:0000313" key="1">
    <source>
        <dbReference type="EMBL" id="KAK4023804.1"/>
    </source>
</evidence>